<dbReference type="PROSITE" id="PS00606">
    <property type="entry name" value="KS3_1"/>
    <property type="match status" value="1"/>
</dbReference>
<keyword evidence="4" id="KW-0521">NADP</keyword>
<dbReference type="InterPro" id="IPR049552">
    <property type="entry name" value="PKS_DH_N"/>
</dbReference>
<keyword evidence="14" id="KW-1185">Reference proteome</keyword>
<dbReference type="SMART" id="SM00825">
    <property type="entry name" value="PKS_KS"/>
    <property type="match status" value="1"/>
</dbReference>
<dbReference type="CDD" id="cd02440">
    <property type="entry name" value="AdoMet_MTases"/>
    <property type="match status" value="1"/>
</dbReference>
<evidence type="ECO:0000256" key="3">
    <source>
        <dbReference type="ARBA" id="ARBA00022679"/>
    </source>
</evidence>
<evidence type="ECO:0000256" key="8">
    <source>
        <dbReference type="PROSITE-ProRule" id="PRU01363"/>
    </source>
</evidence>
<dbReference type="Gene3D" id="3.10.129.110">
    <property type="entry name" value="Polyketide synthase dehydratase"/>
    <property type="match status" value="1"/>
</dbReference>
<dbReference type="SMART" id="SM00829">
    <property type="entry name" value="PKS_ER"/>
    <property type="match status" value="1"/>
</dbReference>
<keyword evidence="1" id="KW-0596">Phosphopantetheine</keyword>
<evidence type="ECO:0000313" key="13">
    <source>
        <dbReference type="EMBL" id="KKK22380.1"/>
    </source>
</evidence>
<dbReference type="InterPro" id="IPR016039">
    <property type="entry name" value="Thiolase-like"/>
</dbReference>
<dbReference type="GO" id="GO:0016491">
    <property type="term" value="F:oxidoreductase activity"/>
    <property type="evidence" value="ECO:0007669"/>
    <property type="project" value="UniProtKB-KW"/>
</dbReference>
<dbReference type="SUPFAM" id="SSF53901">
    <property type="entry name" value="Thiolase-like"/>
    <property type="match status" value="1"/>
</dbReference>
<dbReference type="InterPro" id="IPR049551">
    <property type="entry name" value="PKS_DH_C"/>
</dbReference>
<dbReference type="SUPFAM" id="SSF52151">
    <property type="entry name" value="FabD/lysophospholipase-like"/>
    <property type="match status" value="1"/>
</dbReference>
<dbReference type="STRING" id="308745.A0A0F8WXX1"/>
<dbReference type="InterPro" id="IPR011032">
    <property type="entry name" value="GroES-like_sf"/>
</dbReference>
<dbReference type="GO" id="GO:0004312">
    <property type="term" value="F:fatty acid synthase activity"/>
    <property type="evidence" value="ECO:0007669"/>
    <property type="project" value="TreeGrafter"/>
</dbReference>
<dbReference type="SMART" id="SM00827">
    <property type="entry name" value="PKS_AT"/>
    <property type="match status" value="1"/>
</dbReference>
<dbReference type="InterPro" id="IPR049900">
    <property type="entry name" value="PKS_mFAS_DH"/>
</dbReference>
<dbReference type="InterPro" id="IPR029063">
    <property type="entry name" value="SAM-dependent_MTases_sf"/>
</dbReference>
<dbReference type="InterPro" id="IPR050091">
    <property type="entry name" value="PKS_NRPS_Biosynth_Enz"/>
</dbReference>
<dbReference type="CDD" id="cd05195">
    <property type="entry name" value="enoyl_red"/>
    <property type="match status" value="1"/>
</dbReference>
<dbReference type="InterPro" id="IPR020806">
    <property type="entry name" value="PKS_PP-bd"/>
</dbReference>
<name>A0A0F8WXX1_9EURO</name>
<dbReference type="InterPro" id="IPR016035">
    <property type="entry name" value="Acyl_Trfase/lysoPLipase"/>
</dbReference>
<evidence type="ECO:0000256" key="9">
    <source>
        <dbReference type="SAM" id="MobiDB-lite"/>
    </source>
</evidence>
<dbReference type="Pfam" id="PF16197">
    <property type="entry name" value="KAsynt_C_assoc"/>
    <property type="match status" value="1"/>
</dbReference>
<dbReference type="InterPro" id="IPR006162">
    <property type="entry name" value="Ppantetheine_attach_site"/>
</dbReference>
<comment type="caution">
    <text evidence="8">Lacks conserved residue(s) required for the propagation of feature annotation.</text>
</comment>
<keyword evidence="3" id="KW-0808">Transferase</keyword>
<dbReference type="PANTHER" id="PTHR43775">
    <property type="entry name" value="FATTY ACID SYNTHASE"/>
    <property type="match status" value="1"/>
</dbReference>
<keyword evidence="7" id="KW-0012">Acyltransferase</keyword>
<dbReference type="GO" id="GO:0006633">
    <property type="term" value="P:fatty acid biosynthetic process"/>
    <property type="evidence" value="ECO:0007669"/>
    <property type="project" value="InterPro"/>
</dbReference>
<dbReference type="InterPro" id="IPR032821">
    <property type="entry name" value="PKS_assoc"/>
</dbReference>
<dbReference type="Gene3D" id="3.40.366.10">
    <property type="entry name" value="Malonyl-Coenzyme A Acyl Carrier Protein, domain 2"/>
    <property type="match status" value="1"/>
</dbReference>
<dbReference type="InterPro" id="IPR014030">
    <property type="entry name" value="Ketoacyl_synth_N"/>
</dbReference>
<dbReference type="PROSITE" id="PS50075">
    <property type="entry name" value="CARRIER"/>
    <property type="match status" value="1"/>
</dbReference>
<feature type="region of interest" description="C-terminal hotdog fold" evidence="8">
    <location>
        <begin position="1086"/>
        <end position="1239"/>
    </location>
</feature>
<dbReference type="CDD" id="cd00833">
    <property type="entry name" value="PKS"/>
    <property type="match status" value="1"/>
</dbReference>
<proteinExistence type="predicted"/>
<dbReference type="SUPFAM" id="SSF53335">
    <property type="entry name" value="S-adenosyl-L-methionine-dependent methyltransferases"/>
    <property type="match status" value="1"/>
</dbReference>
<dbReference type="InterPro" id="IPR016036">
    <property type="entry name" value="Malonyl_transacylase_ACP-bd"/>
</dbReference>
<dbReference type="InterPro" id="IPR057326">
    <property type="entry name" value="KR_dom"/>
</dbReference>
<evidence type="ECO:0000313" key="14">
    <source>
        <dbReference type="Proteomes" id="UP000034291"/>
    </source>
</evidence>
<dbReference type="GO" id="GO:0031177">
    <property type="term" value="F:phosphopantetheine binding"/>
    <property type="evidence" value="ECO:0007669"/>
    <property type="project" value="InterPro"/>
</dbReference>
<dbReference type="Gene3D" id="1.10.1200.10">
    <property type="entry name" value="ACP-like"/>
    <property type="match status" value="1"/>
</dbReference>
<dbReference type="Gene3D" id="3.90.180.10">
    <property type="entry name" value="Medium-chain alcohol dehydrogenases, catalytic domain"/>
    <property type="match status" value="1"/>
</dbReference>
<dbReference type="Gene3D" id="3.30.70.3290">
    <property type="match status" value="1"/>
</dbReference>
<evidence type="ECO:0000256" key="2">
    <source>
        <dbReference type="ARBA" id="ARBA00022553"/>
    </source>
</evidence>
<dbReference type="SUPFAM" id="SSF51735">
    <property type="entry name" value="NAD(P)-binding Rossmann-fold domains"/>
    <property type="match status" value="2"/>
</dbReference>
<dbReference type="Proteomes" id="UP000034291">
    <property type="component" value="Unassembled WGS sequence"/>
</dbReference>
<dbReference type="Gene3D" id="3.40.47.10">
    <property type="match status" value="1"/>
</dbReference>
<dbReference type="InterPro" id="IPR042104">
    <property type="entry name" value="PKS_dehydratase_sf"/>
</dbReference>
<evidence type="ECO:0000259" key="11">
    <source>
        <dbReference type="PROSITE" id="PS52004"/>
    </source>
</evidence>
<evidence type="ECO:0000256" key="6">
    <source>
        <dbReference type="ARBA" id="ARBA00023268"/>
    </source>
</evidence>
<reference evidence="13 14" key="1">
    <citation type="submission" date="2015-02" db="EMBL/GenBank/DDBJ databases">
        <title>Draft Genome Sequences of Two Closely-Related Aflatoxigenic Aspergillus Species Obtained from the Cote d'Ivoire.</title>
        <authorList>
            <person name="Moore G.G."/>
            <person name="Beltz S.B."/>
            <person name="Mack B.M."/>
        </authorList>
    </citation>
    <scope>NUCLEOTIDE SEQUENCE [LARGE SCALE GENOMIC DNA]</scope>
    <source>
        <strain evidence="13 14">SRRC1468</strain>
    </source>
</reference>
<feature type="region of interest" description="Disordered" evidence="9">
    <location>
        <begin position="2370"/>
        <end position="2395"/>
    </location>
</feature>
<dbReference type="Pfam" id="PF02801">
    <property type="entry name" value="Ketoacyl-synt_C"/>
    <property type="match status" value="1"/>
</dbReference>
<dbReference type="Pfam" id="PF00698">
    <property type="entry name" value="Acyl_transf_1"/>
    <property type="match status" value="1"/>
</dbReference>
<evidence type="ECO:0000256" key="5">
    <source>
        <dbReference type="ARBA" id="ARBA00023002"/>
    </source>
</evidence>
<keyword evidence="2" id="KW-0597">Phosphoprotein</keyword>
<dbReference type="InterPro" id="IPR020807">
    <property type="entry name" value="PKS_DH"/>
</dbReference>
<keyword evidence="5" id="KW-0560">Oxidoreductase</keyword>
<gene>
    <name evidence="13" type="ORF">ARAM_002230</name>
</gene>
<dbReference type="PROSITE" id="PS00012">
    <property type="entry name" value="PHOSPHOPANTETHEINE"/>
    <property type="match status" value="1"/>
</dbReference>
<protein>
    <submittedName>
        <fullName evidence="13">Uncharacterized protein</fullName>
    </submittedName>
</protein>
<feature type="non-terminal residue" evidence="13">
    <location>
        <position position="1"/>
    </location>
</feature>
<dbReference type="InterPro" id="IPR014043">
    <property type="entry name" value="Acyl_transferase_dom"/>
</dbReference>
<keyword evidence="6" id="KW-0511">Multifunctional enzyme</keyword>
<feature type="domain" description="PKS/mFAS DH" evidence="12">
    <location>
        <begin position="936"/>
        <end position="1239"/>
    </location>
</feature>
<dbReference type="InterPro" id="IPR014031">
    <property type="entry name" value="Ketoacyl_synth_C"/>
</dbReference>
<dbReference type="InterPro" id="IPR036291">
    <property type="entry name" value="NAD(P)-bd_dom_sf"/>
</dbReference>
<dbReference type="SMART" id="SM00822">
    <property type="entry name" value="PKS_KR"/>
    <property type="match status" value="1"/>
</dbReference>
<evidence type="ECO:0000259" key="10">
    <source>
        <dbReference type="PROSITE" id="PS50075"/>
    </source>
</evidence>
<feature type="domain" description="Ketosynthase family 3 (KS3)" evidence="11">
    <location>
        <begin position="25"/>
        <end position="450"/>
    </location>
</feature>
<dbReference type="Pfam" id="PF21089">
    <property type="entry name" value="PKS_DH_N"/>
    <property type="match status" value="1"/>
</dbReference>
<dbReference type="Pfam" id="PF23297">
    <property type="entry name" value="ACP_SdgA_C"/>
    <property type="match status" value="1"/>
</dbReference>
<comment type="caution">
    <text evidence="13">The sequence shown here is derived from an EMBL/GenBank/DDBJ whole genome shotgun (WGS) entry which is preliminary data.</text>
</comment>
<dbReference type="GO" id="GO:0044550">
    <property type="term" value="P:secondary metabolite biosynthetic process"/>
    <property type="evidence" value="ECO:0007669"/>
    <property type="project" value="TreeGrafter"/>
</dbReference>
<evidence type="ECO:0000256" key="7">
    <source>
        <dbReference type="ARBA" id="ARBA00023315"/>
    </source>
</evidence>
<dbReference type="InterPro" id="IPR001227">
    <property type="entry name" value="Ac_transferase_dom_sf"/>
</dbReference>
<dbReference type="InterPro" id="IPR020843">
    <property type="entry name" value="ER"/>
</dbReference>
<dbReference type="Pfam" id="PF08242">
    <property type="entry name" value="Methyltransf_12"/>
    <property type="match status" value="1"/>
</dbReference>
<dbReference type="InterPro" id="IPR013217">
    <property type="entry name" value="Methyltransf_12"/>
</dbReference>
<sequence length="2493" mass="271435">KEKKDKKNPKKRQSSHLIIIMSSEPEPIAIIGMACRLPGQVSNPQDLWNLVTAGGSGVCDIPPNRFNVAGFRCAERLPGSVTIHRGHYLDQDIWAFDNQFFGITEEDARSMDPQQRQLLEVAYECLESAGVRVEDLKGTRTGVFCSMFTCDYNHMLVRDADYLPMYYGLGVTRAMLANRISHAFDWRGPSTMVDSACSSSLTGLHLACQALRTGDCDAALVGAANLLITPEMGMGMDLIGSLAQDGISRSFDANALGYGRGEGINAVFIKRLSDAILNGDPVRAIIRGTAVNNDGGTATLSMPSSSSHEDLIRLAYANAGIHNLAETAYFECHGTGTTVGDPIEVSAIGAVFSSSRGAEDPLWIGSTKPNIGHSEAACGLSSVIKVTQALEYGQIPPNINFQTPNPKIQFDAWKVRVPTKKIRWPSKLVRRASVNSFGIGGANAHVILDAIDAGQLSGASDPAATELAAREVQRRPYLGVVSGSSPEALQRNLRQWTEFLEQGDIDLEHLPHLLYVLNNRRSLLASRHVMVGYNMPAMIQSLACGAKESPRAGSGKKPEICFVFSGQGLQWSAMGLILIETFPRFCQTIQQLDAIMADLAGEERWSLLDKLRAGESPGEIDQPEFAQPLCTAVQIALVDLLASWDIQPKMAVGHSSGEIAAAYAAQVLTAREAMAIAYYRGLVLVQAPLGAMLAVMGSHTGEELQQQISNNDLDIACFNSPNNITVAGNAQGIGRLQERLEQIGMVCKPLQVDRAYHSRSLDGIASTYAGLLAELVHPQPARIPLYSTLWGRQVQGPELTPKYWEANLREPVQFYQAITKALEHDPCNIFVEVGPHRALSRAVAEIHSSLQRPPCLYLSTMIRHTDSALNLVHLAGDLVVAGVPVNLEAVNGEKPQPDIQHALLRKLPTYAWDHSRSWCSETRPSREWRFRQHPRHELLGSRLPGADPAAPTWRNILQAGDLSWAMDYQIHGVVTLPVSAMIAMVIEAMYQIIGHDRPQQWQSGVLSIHDLRHPHPLAIPGGESIEILLNLRPVVEGQELARPEYEFSVASIALDVRTTHALGRVEIELGAIASSIDRIGPVTDRTIGVSMEQMYQSWSRAGHRYGPSFRLLAQATAHPRRDRCSATVDASGKIPLSPRDSRYVVHPVILDAAIQTTLIAQSRGISLEHDGISLPSRMGEFRLRLSDANPSQLEVLTDTHANSTSPSRFDVDCFAAGSGNQVCWIRDLVMAHHPSPREGSDLARRDRDVPFLRQVWKPDAAHLFFSTLADSTLVPRSSVPLHQVELLERFISHLSRQAVAAQIRPGPNAPAHMAAFAGWLQHHAQRYPPFVLPDADVPESDILSRLLSTELRDIAHFPDVQLALRLAAHMDVIFAGEQDALSVMLEDRLLNQLYETGLMAVSLNEQMQFMAEMMAHKNPNLRILEIGAGTGGTTLPLLRGFTAPNGQWMYQSYTFTDISVGFFEKAKAKFADWGDMLFQPLNIEMDPVEQGFTPQGYDLIVASNVLHATADMSRTMSHVRLLLRPGGHLLLGELAGDYSTPGYLMGALSGWWLRSQSPTCNGPGLSVEEWESVLTAAHFTPPLAVPSLQSDGTAWSPFSTVMIATAVEPAREPSPAIHQRIYLVSRKSASLGPKLAESLSSADEAKVVIPVDLASLSTLADDVRHEDCVVILDEGSDTLLLSMTERELRGLYQILDQHHRVVWATVPARNFPSNPSQGLVAGFARAMRSHPQPRRVVTVEMSSRRPETLGSVLSHVIKFYPVVVDPPQARDWEFLERDGQLYVGRLDQDPVLQSAYGAFRTQEIPHTKLLAEPYGLTSQQGNLTWVPRSLEDSNPGRTVVVEVKAVGLRLALGAATSSSTGGYPGTTSLAQECVGILRECSSASGLQPGDRVLVVAEDAFQTIIRVPETCCKKIPDTISLEEAAALPIPLIAAWHGLVEIGRISSRDRVLVFDAASAVGIAAIQVACRAHADVYAVVATSDDCAFMMQRCGLAASRIIVLQDSGHLVCGDEFDIIFDPREARRIHCTSTREVTMVNSTFSTVDIAQLVATNPTRVGMILDTVLKLMENDELSVRAPSQAYPLSDLDTALDSTRLAVGSARPVVQLELDATGSLIKVPTRTISFDATSSYLLIGPVEGLGRAIATWMAQRGASHLLFLVPSSGATAETDGLYRDLAAYGCEASLFSGDMSRSDTISKCLAWAKYPIRGVIYLPIAASVTPLIHQAAHDFASKVTPTVQGCMNLHKAFHDNELRFLLLLGSISGSTAASAPTNAFLSSFVRFRQQLGQAARAVHLGPVEGLDQDAQQSAPSLTEQQLFHLLEAALQQPPVRDDPYAMNDLAQGLSLSAMQSPPSTDRLWAHDRRFARLLKSARSSDPNASPRHAGGASTQHASAARVRSLIRDPDSSQDAAALLPGLVQTALTEKLTSILSLSVEELDISQPATAYGMDSLVALEMRSWVRSEFLAELLPADFLGSNTIHDIAEKLCQRIMGDQS</sequence>
<feature type="region of interest" description="N-terminal hotdog fold" evidence="8">
    <location>
        <begin position="936"/>
        <end position="1072"/>
    </location>
</feature>
<dbReference type="SUPFAM" id="SSF55048">
    <property type="entry name" value="Probable ACP-binding domain of malonyl-CoA ACP transacylase"/>
    <property type="match status" value="1"/>
</dbReference>
<dbReference type="SUPFAM" id="SSF47336">
    <property type="entry name" value="ACP-like"/>
    <property type="match status" value="1"/>
</dbReference>
<dbReference type="InterPro" id="IPR018201">
    <property type="entry name" value="Ketoacyl_synth_AS"/>
</dbReference>
<dbReference type="SMART" id="SM00823">
    <property type="entry name" value="PKS_PP"/>
    <property type="match status" value="1"/>
</dbReference>
<dbReference type="InterPro" id="IPR020841">
    <property type="entry name" value="PKS_Beta-ketoAc_synthase_dom"/>
</dbReference>
<dbReference type="Pfam" id="PF08659">
    <property type="entry name" value="KR"/>
    <property type="match status" value="1"/>
</dbReference>
<dbReference type="Gene3D" id="3.40.50.720">
    <property type="entry name" value="NAD(P)-binding Rossmann-like Domain"/>
    <property type="match status" value="1"/>
</dbReference>
<evidence type="ECO:0000256" key="1">
    <source>
        <dbReference type="ARBA" id="ARBA00022450"/>
    </source>
</evidence>
<dbReference type="SUPFAM" id="SSF50129">
    <property type="entry name" value="GroES-like"/>
    <property type="match status" value="1"/>
</dbReference>
<evidence type="ECO:0000259" key="12">
    <source>
        <dbReference type="PROSITE" id="PS52019"/>
    </source>
</evidence>
<evidence type="ECO:0000256" key="4">
    <source>
        <dbReference type="ARBA" id="ARBA00022857"/>
    </source>
</evidence>
<dbReference type="PROSITE" id="PS52004">
    <property type="entry name" value="KS3_2"/>
    <property type="match status" value="1"/>
</dbReference>
<dbReference type="PANTHER" id="PTHR43775:SF29">
    <property type="entry name" value="ASPERFURANONE POLYKETIDE SYNTHASE AFOG-RELATED"/>
    <property type="match status" value="1"/>
</dbReference>
<dbReference type="InterPro" id="IPR036736">
    <property type="entry name" value="ACP-like_sf"/>
</dbReference>
<dbReference type="Gene3D" id="3.40.50.150">
    <property type="entry name" value="Vaccinia Virus protein VP39"/>
    <property type="match status" value="1"/>
</dbReference>
<feature type="domain" description="Carrier" evidence="10">
    <location>
        <begin position="2410"/>
        <end position="2488"/>
    </location>
</feature>
<dbReference type="PROSITE" id="PS52019">
    <property type="entry name" value="PKS_MFAS_DH"/>
    <property type="match status" value="1"/>
</dbReference>
<dbReference type="InterPro" id="IPR009081">
    <property type="entry name" value="PP-bd_ACP"/>
</dbReference>
<dbReference type="SMART" id="SM00826">
    <property type="entry name" value="PKS_DH"/>
    <property type="match status" value="1"/>
</dbReference>
<organism evidence="13 14">
    <name type="scientific">Aspergillus rambellii</name>
    <dbReference type="NCBI Taxonomy" id="308745"/>
    <lineage>
        <taxon>Eukaryota</taxon>
        <taxon>Fungi</taxon>
        <taxon>Dikarya</taxon>
        <taxon>Ascomycota</taxon>
        <taxon>Pezizomycotina</taxon>
        <taxon>Eurotiomycetes</taxon>
        <taxon>Eurotiomycetidae</taxon>
        <taxon>Eurotiales</taxon>
        <taxon>Aspergillaceae</taxon>
        <taxon>Aspergillus</taxon>
        <taxon>Aspergillus subgen. Nidulantes</taxon>
    </lineage>
</organism>
<dbReference type="Pfam" id="PF14765">
    <property type="entry name" value="PS-DH"/>
    <property type="match status" value="1"/>
</dbReference>
<accession>A0A0F8WXX1</accession>
<dbReference type="EMBL" id="JZBS01001502">
    <property type="protein sequence ID" value="KKK22380.1"/>
    <property type="molecule type" value="Genomic_DNA"/>
</dbReference>
<dbReference type="Pfam" id="PF00109">
    <property type="entry name" value="ketoacyl-synt"/>
    <property type="match status" value="1"/>
</dbReference>
<dbReference type="GO" id="GO:0004315">
    <property type="term" value="F:3-oxoacyl-[acyl-carrier-protein] synthase activity"/>
    <property type="evidence" value="ECO:0007669"/>
    <property type="project" value="InterPro"/>
</dbReference>
<dbReference type="InterPro" id="IPR013968">
    <property type="entry name" value="PKS_KR"/>
</dbReference>